<dbReference type="STRING" id="288705.RSal33209_2387"/>
<dbReference type="Pfam" id="PF00989">
    <property type="entry name" value="PAS"/>
    <property type="match status" value="1"/>
</dbReference>
<comment type="catalytic activity">
    <reaction evidence="1">
        <text>ATP + protein L-histidine = ADP + protein N-phospho-L-histidine.</text>
        <dbReference type="EC" id="2.7.13.3"/>
    </reaction>
</comment>
<feature type="domain" description="Histidine kinase" evidence="15">
    <location>
        <begin position="202"/>
        <end position="426"/>
    </location>
</feature>
<dbReference type="InterPro" id="IPR033463">
    <property type="entry name" value="sCache_3"/>
</dbReference>
<evidence type="ECO:0000256" key="9">
    <source>
        <dbReference type="ARBA" id="ARBA00022777"/>
    </source>
</evidence>
<dbReference type="Proteomes" id="UP000002007">
    <property type="component" value="Chromosome"/>
</dbReference>
<dbReference type="Gene3D" id="1.10.287.130">
    <property type="match status" value="1"/>
</dbReference>
<evidence type="ECO:0000256" key="12">
    <source>
        <dbReference type="ARBA" id="ARBA00023012"/>
    </source>
</evidence>
<evidence type="ECO:0000313" key="16">
    <source>
        <dbReference type="EMBL" id="ABY24113.1"/>
    </source>
</evidence>
<dbReference type="PANTHER" id="PTHR43547">
    <property type="entry name" value="TWO-COMPONENT HISTIDINE KINASE"/>
    <property type="match status" value="1"/>
</dbReference>
<dbReference type="GO" id="GO:0005524">
    <property type="term" value="F:ATP binding"/>
    <property type="evidence" value="ECO:0007669"/>
    <property type="project" value="UniProtKB-KW"/>
</dbReference>
<evidence type="ECO:0000256" key="4">
    <source>
        <dbReference type="ARBA" id="ARBA00022475"/>
    </source>
</evidence>
<reference evidence="17" key="1">
    <citation type="journal article" date="2008" name="J. Bacteriol.">
        <title>Genome sequence of the fish pathogen Renibacterium salmoninarum suggests reductive evolution away from an environmental Arthrobacter ancestor.</title>
        <authorList>
            <person name="Wiens G.D."/>
            <person name="Rockey D.D."/>
            <person name="Wu Z."/>
            <person name="Chang J."/>
            <person name="Levy R."/>
            <person name="Crane S."/>
            <person name="Chen D.S."/>
            <person name="Capri G.R."/>
            <person name="Burnett J.R."/>
            <person name="Sudheesh P.S."/>
            <person name="Schipma M.J."/>
            <person name="Burd H."/>
            <person name="Bhattacharyya A."/>
            <person name="Rhodes L.D."/>
            <person name="Kaul R."/>
            <person name="Strom M.S."/>
        </authorList>
    </citation>
    <scope>NUCLEOTIDE SEQUENCE [LARGE SCALE GENOMIC DNA]</scope>
    <source>
        <strain evidence="17">ATCC 33209 / DSM 20767 / JCM 11484 / NBRC 15589 / NCIMB 2235</strain>
    </source>
</reference>
<dbReference type="SUPFAM" id="SSF55874">
    <property type="entry name" value="ATPase domain of HSP90 chaperone/DNA topoisomerase II/histidine kinase"/>
    <property type="match status" value="1"/>
</dbReference>
<feature type="transmembrane region" description="Helical" evidence="14">
    <location>
        <begin position="48"/>
        <end position="74"/>
    </location>
</feature>
<keyword evidence="4" id="KW-1003">Cell membrane</keyword>
<dbReference type="PROSITE" id="PS50109">
    <property type="entry name" value="HIS_KIN"/>
    <property type="match status" value="1"/>
</dbReference>
<evidence type="ECO:0000256" key="1">
    <source>
        <dbReference type="ARBA" id="ARBA00000085"/>
    </source>
</evidence>
<dbReference type="EC" id="2.7.13.3" evidence="3"/>
<dbReference type="InterPro" id="IPR036890">
    <property type="entry name" value="HATPase_C_sf"/>
</dbReference>
<evidence type="ECO:0000256" key="6">
    <source>
        <dbReference type="ARBA" id="ARBA00022679"/>
    </source>
</evidence>
<evidence type="ECO:0000256" key="10">
    <source>
        <dbReference type="ARBA" id="ARBA00022840"/>
    </source>
</evidence>
<evidence type="ECO:0000313" key="17">
    <source>
        <dbReference type="Proteomes" id="UP000002007"/>
    </source>
</evidence>
<evidence type="ECO:0000256" key="13">
    <source>
        <dbReference type="ARBA" id="ARBA00023136"/>
    </source>
</evidence>
<dbReference type="Pfam" id="PF17203">
    <property type="entry name" value="sCache_3_2"/>
    <property type="match status" value="1"/>
</dbReference>
<dbReference type="InterPro" id="IPR016120">
    <property type="entry name" value="Sig_transdc_His_kin_SpoOB"/>
</dbReference>
<sequence>MAGKEVVETDLGSLGSSVRAKAPIRGSGGAIIGEVSVGFATSEVLDDLWGAVGPILAVSVIALALGASGTSFLMRSLRRHTLGLELEEIGALVQNQEVVLHGLAEGVIGLDADKRVTICNDKAAELLGLTAPEGTVFDQLGLPEGLVALLDHAHLDTLDGEQQDPAESVQIVLGRSVLLANALKVVRGKHDLGWVVMVRDRTSVQALSRQLDAVSTLTSALRAQRHEFANRLHAVVGLIDIGRSAEAADYVRSTLETGPLRFPLENGQLLSDTYLLAFLGAKSTQAAERGVRLRLGTETSLHSQLQDAQNTTTVLGNLGDNAITAAVHGESTERWVEVELLSDGSSVHLTVADSGDGVPAALVDQLFDEGFSTSALHGAPSGLGEGLGLALSRQLARLDGGEVSLLSPGRVGGPGAVFLARLEQVLTETVKND</sequence>
<evidence type="ECO:0000256" key="5">
    <source>
        <dbReference type="ARBA" id="ARBA00022553"/>
    </source>
</evidence>
<gene>
    <name evidence="16" type="primary">dpiB.1</name>
    <name evidence="16" type="ordered locus">RSal33209_2387</name>
</gene>
<evidence type="ECO:0000256" key="2">
    <source>
        <dbReference type="ARBA" id="ARBA00004651"/>
    </source>
</evidence>
<accession>A9WRA4</accession>
<evidence type="ECO:0000256" key="14">
    <source>
        <dbReference type="SAM" id="Phobius"/>
    </source>
</evidence>
<dbReference type="AlphaFoldDB" id="A9WRA4"/>
<keyword evidence="12" id="KW-0902">Two-component regulatory system</keyword>
<dbReference type="Gene3D" id="3.30.565.10">
    <property type="entry name" value="Histidine kinase-like ATPase, C-terminal domain"/>
    <property type="match status" value="1"/>
</dbReference>
<dbReference type="PRINTS" id="PR00344">
    <property type="entry name" value="BCTRLSENSOR"/>
</dbReference>
<evidence type="ECO:0000256" key="8">
    <source>
        <dbReference type="ARBA" id="ARBA00022741"/>
    </source>
</evidence>
<dbReference type="GO" id="GO:0005886">
    <property type="term" value="C:plasma membrane"/>
    <property type="evidence" value="ECO:0007669"/>
    <property type="project" value="UniProtKB-SubCell"/>
</dbReference>
<keyword evidence="17" id="KW-1185">Reference proteome</keyword>
<evidence type="ECO:0000256" key="11">
    <source>
        <dbReference type="ARBA" id="ARBA00022989"/>
    </source>
</evidence>
<dbReference type="RefSeq" id="WP_012245776.1">
    <property type="nucleotide sequence ID" value="NC_010168.1"/>
</dbReference>
<keyword evidence="9 16" id="KW-0418">Kinase</keyword>
<dbReference type="KEGG" id="rsa:RSal33209_2387"/>
<dbReference type="InterPro" id="IPR005467">
    <property type="entry name" value="His_kinase_dom"/>
</dbReference>
<dbReference type="HOGENOM" id="CLU_020211_11_1_11"/>
<evidence type="ECO:0000256" key="7">
    <source>
        <dbReference type="ARBA" id="ARBA00022692"/>
    </source>
</evidence>
<keyword evidence="7 14" id="KW-0812">Transmembrane</keyword>
<name>A9WRA4_RENSM</name>
<dbReference type="SUPFAM" id="SSF55785">
    <property type="entry name" value="PYP-like sensor domain (PAS domain)"/>
    <property type="match status" value="1"/>
</dbReference>
<keyword evidence="8" id="KW-0547">Nucleotide-binding</keyword>
<dbReference type="InterPro" id="IPR035965">
    <property type="entry name" value="PAS-like_dom_sf"/>
</dbReference>
<dbReference type="InterPro" id="IPR003594">
    <property type="entry name" value="HATPase_dom"/>
</dbReference>
<dbReference type="SUPFAM" id="SSF103190">
    <property type="entry name" value="Sensory domain-like"/>
    <property type="match status" value="1"/>
</dbReference>
<protein>
    <recommendedName>
        <fullName evidence="3">histidine kinase</fullName>
        <ecNumber evidence="3">2.7.13.3</ecNumber>
    </recommendedName>
</protein>
<evidence type="ECO:0000256" key="3">
    <source>
        <dbReference type="ARBA" id="ARBA00012438"/>
    </source>
</evidence>
<keyword evidence="11 14" id="KW-1133">Transmembrane helix</keyword>
<keyword evidence="13 14" id="KW-0472">Membrane</keyword>
<dbReference type="Pfam" id="PF14689">
    <property type="entry name" value="SPOB_a"/>
    <property type="match status" value="1"/>
</dbReference>
<evidence type="ECO:0000259" key="15">
    <source>
        <dbReference type="PROSITE" id="PS50109"/>
    </source>
</evidence>
<dbReference type="InterPro" id="IPR039506">
    <property type="entry name" value="SPOB_a"/>
</dbReference>
<dbReference type="Pfam" id="PF02518">
    <property type="entry name" value="HATPase_c"/>
    <property type="match status" value="1"/>
</dbReference>
<dbReference type="InterPro" id="IPR013767">
    <property type="entry name" value="PAS_fold"/>
</dbReference>
<dbReference type="InterPro" id="IPR004358">
    <property type="entry name" value="Sig_transdc_His_kin-like_C"/>
</dbReference>
<keyword evidence="6 16" id="KW-0808">Transferase</keyword>
<comment type="subcellular location">
    <subcellularLocation>
        <location evidence="2">Cell membrane</location>
        <topology evidence="2">Multi-pass membrane protein</topology>
    </subcellularLocation>
</comment>
<keyword evidence="5" id="KW-0597">Phosphoprotein</keyword>
<dbReference type="SMART" id="SM00387">
    <property type="entry name" value="HATPase_c"/>
    <property type="match status" value="1"/>
</dbReference>
<keyword evidence="10" id="KW-0067">ATP-binding</keyword>
<dbReference type="InterPro" id="IPR000014">
    <property type="entry name" value="PAS"/>
</dbReference>
<dbReference type="Gene3D" id="3.30.450.20">
    <property type="entry name" value="PAS domain"/>
    <property type="match status" value="2"/>
</dbReference>
<dbReference type="EMBL" id="CP000910">
    <property type="protein sequence ID" value="ABY24113.1"/>
    <property type="molecule type" value="Genomic_DNA"/>
</dbReference>
<organism evidence="16 17">
    <name type="scientific">Renibacterium salmoninarum (strain ATCC 33209 / DSM 20767 / JCM 11484 / NBRC 15589 / NCIMB 2235)</name>
    <dbReference type="NCBI Taxonomy" id="288705"/>
    <lineage>
        <taxon>Bacteria</taxon>
        <taxon>Bacillati</taxon>
        <taxon>Actinomycetota</taxon>
        <taxon>Actinomycetes</taxon>
        <taxon>Micrococcales</taxon>
        <taxon>Micrococcaceae</taxon>
        <taxon>Renibacterium</taxon>
    </lineage>
</organism>
<dbReference type="SUPFAM" id="SSF55890">
    <property type="entry name" value="Sporulation response regulatory protein Spo0B"/>
    <property type="match status" value="1"/>
</dbReference>
<dbReference type="CDD" id="cd00130">
    <property type="entry name" value="PAS"/>
    <property type="match status" value="1"/>
</dbReference>
<dbReference type="GO" id="GO:0000155">
    <property type="term" value="F:phosphorelay sensor kinase activity"/>
    <property type="evidence" value="ECO:0007669"/>
    <property type="project" value="InterPro"/>
</dbReference>
<dbReference type="GO" id="GO:0006355">
    <property type="term" value="P:regulation of DNA-templated transcription"/>
    <property type="evidence" value="ECO:0007669"/>
    <property type="project" value="InterPro"/>
</dbReference>
<dbReference type="eggNOG" id="COG3290">
    <property type="taxonomic scope" value="Bacteria"/>
</dbReference>
<dbReference type="InterPro" id="IPR029151">
    <property type="entry name" value="Sensor-like_sf"/>
</dbReference>
<proteinExistence type="predicted"/>
<dbReference type="PANTHER" id="PTHR43547:SF10">
    <property type="entry name" value="SENSOR HISTIDINE KINASE DCUS"/>
    <property type="match status" value="1"/>
</dbReference>